<evidence type="ECO:0000313" key="4">
    <source>
        <dbReference type="RefSeq" id="XP_034242316.1"/>
    </source>
</evidence>
<feature type="signal peptide" evidence="1">
    <location>
        <begin position="1"/>
        <end position="25"/>
    </location>
</feature>
<organism evidence="4">
    <name type="scientific">Thrips palmi</name>
    <name type="common">Melon thrips</name>
    <dbReference type="NCBI Taxonomy" id="161013"/>
    <lineage>
        <taxon>Eukaryota</taxon>
        <taxon>Metazoa</taxon>
        <taxon>Ecdysozoa</taxon>
        <taxon>Arthropoda</taxon>
        <taxon>Hexapoda</taxon>
        <taxon>Insecta</taxon>
        <taxon>Pterygota</taxon>
        <taxon>Neoptera</taxon>
        <taxon>Paraneoptera</taxon>
        <taxon>Thysanoptera</taxon>
        <taxon>Terebrantia</taxon>
        <taxon>Thripoidea</taxon>
        <taxon>Thripidae</taxon>
        <taxon>Thrips</taxon>
    </lineage>
</organism>
<dbReference type="InterPro" id="IPR036179">
    <property type="entry name" value="Ig-like_dom_sf"/>
</dbReference>
<dbReference type="KEGG" id="tpal:117645884"/>
<gene>
    <name evidence="4" type="primary">LOC117645884</name>
</gene>
<dbReference type="RefSeq" id="XP_034242316.1">
    <property type="nucleotide sequence ID" value="XM_034386425.1"/>
</dbReference>
<evidence type="ECO:0000256" key="1">
    <source>
        <dbReference type="SAM" id="SignalP"/>
    </source>
</evidence>
<dbReference type="InParanoid" id="A0A6P8YYH8"/>
<dbReference type="PROSITE" id="PS50835">
    <property type="entry name" value="IG_LIKE"/>
    <property type="match status" value="1"/>
</dbReference>
<dbReference type="PANTHER" id="PTHR21261:SF15">
    <property type="entry name" value="BEATEN PATH IIIA, ISOFORM D-RELATED"/>
    <property type="match status" value="1"/>
</dbReference>
<dbReference type="Pfam" id="PF13895">
    <property type="entry name" value="Ig_2"/>
    <property type="match status" value="1"/>
</dbReference>
<dbReference type="PROSITE" id="PS51257">
    <property type="entry name" value="PROKAR_LIPOPROTEIN"/>
    <property type="match status" value="1"/>
</dbReference>
<dbReference type="GeneID" id="117645884"/>
<feature type="chain" id="PRO_5028220501" evidence="1">
    <location>
        <begin position="26"/>
        <end position="294"/>
    </location>
</feature>
<dbReference type="FunCoup" id="A0A6P8YYH8">
    <property type="interactions" value="38"/>
</dbReference>
<name>A0A6P8YYH8_THRPL</name>
<keyword evidence="3" id="KW-1185">Reference proteome</keyword>
<dbReference type="PANTHER" id="PTHR21261">
    <property type="entry name" value="BEAT PROTEIN"/>
    <property type="match status" value="1"/>
</dbReference>
<dbReference type="SUPFAM" id="SSF48726">
    <property type="entry name" value="Immunoglobulin"/>
    <property type="match status" value="1"/>
</dbReference>
<reference evidence="4" key="1">
    <citation type="submission" date="2025-08" db="UniProtKB">
        <authorList>
            <consortium name="RefSeq"/>
        </authorList>
    </citation>
    <scope>IDENTIFICATION</scope>
    <source>
        <tissue evidence="4">Total insect</tissue>
    </source>
</reference>
<keyword evidence="1" id="KW-0732">Signal</keyword>
<dbReference type="Proteomes" id="UP000515158">
    <property type="component" value="Unplaced"/>
</dbReference>
<dbReference type="CDD" id="cd00096">
    <property type="entry name" value="Ig"/>
    <property type="match status" value="1"/>
</dbReference>
<dbReference type="InterPro" id="IPR013783">
    <property type="entry name" value="Ig-like_fold"/>
</dbReference>
<protein>
    <submittedName>
        <fullName evidence="4">Uncharacterized protein LOC117645884</fullName>
    </submittedName>
</protein>
<evidence type="ECO:0000313" key="3">
    <source>
        <dbReference type="Proteomes" id="UP000515158"/>
    </source>
</evidence>
<evidence type="ECO:0000259" key="2">
    <source>
        <dbReference type="PROSITE" id="PS50835"/>
    </source>
</evidence>
<sequence length="294" mass="32319">MEAAAPRAAWLGALLVLLLAQGCRCLRMVEVKIPPHTIRSHPVSLECSYDLQGEALYSVKWYKDGKEFYRYVPGDLPPAQIFDQPGVYVDMIKSNDRQVALSQVDLATSGRYRCEVSAEGPAFQTVTDHGNMQVVVLPKDGPHITGGKPKYRVEEDVDVLCSVNRSKPAASLLWFINGEVAEEAQLRGPYKSVSTPDGLETAILGLHFKVEPRHFLHGDMKLKCLASVATVYWKSNEESIEGDKQRPPALESKGNIGGGRSRADMVQALACRSQLSPWAMLLLLVMAAATLVSR</sequence>
<dbReference type="OrthoDB" id="10015491at2759"/>
<proteinExistence type="predicted"/>
<dbReference type="Gene3D" id="2.60.40.10">
    <property type="entry name" value="Immunoglobulins"/>
    <property type="match status" value="1"/>
</dbReference>
<accession>A0A6P8YYH8</accession>
<feature type="domain" description="Ig-like" evidence="2">
    <location>
        <begin position="43"/>
        <end position="127"/>
    </location>
</feature>
<dbReference type="AlphaFoldDB" id="A0A6P8YYH8"/>
<dbReference type="FunFam" id="2.60.40.10:FF:000437">
    <property type="entry name" value="Beat-IIIc, isoform A"/>
    <property type="match status" value="1"/>
</dbReference>
<dbReference type="InterPro" id="IPR007110">
    <property type="entry name" value="Ig-like_dom"/>
</dbReference>